<proteinExistence type="predicted"/>
<reference evidence="6" key="1">
    <citation type="journal article" date="2019" name="Int. J. Syst. Evol. Microbiol.">
        <title>The Global Catalogue of Microorganisms (GCM) 10K type strain sequencing project: providing services to taxonomists for standard genome sequencing and annotation.</title>
        <authorList>
            <consortium name="The Broad Institute Genomics Platform"/>
            <consortium name="The Broad Institute Genome Sequencing Center for Infectious Disease"/>
            <person name="Wu L."/>
            <person name="Ma J."/>
        </authorList>
    </citation>
    <scope>NUCLEOTIDE SEQUENCE [LARGE SCALE GENOMIC DNA]</scope>
    <source>
        <strain evidence="6">JCM 17924</strain>
    </source>
</reference>
<feature type="domain" description="ABC transporter" evidence="4">
    <location>
        <begin position="2"/>
        <end position="229"/>
    </location>
</feature>
<dbReference type="Gene3D" id="3.40.50.300">
    <property type="entry name" value="P-loop containing nucleotide triphosphate hydrolases"/>
    <property type="match status" value="1"/>
</dbReference>
<sequence length="243" mass="26778">MIRIEGLTKKFGKTEALRGVSVQLEAGRVVVIMGPNASGKSTLLKCILGVVQPSGGDIRVLGQPIAGQWQYRADIGYMPQLNHLPENLTTAQLFDMIRAVRQPRPGQALDYELYEQYALRDWQNKRLGTLSGGTRQKINAALAFLFAPRIIVLDEPSVGLDPVAVEILKAKIRKCRAQGRLVLLTSHLFAEAEELGDDLLYLRDGQVQLDTPIADFLELTQQATLGAAVLAYYHRPSATSVTR</sequence>
<organism evidence="5 6">
    <name type="scientific">Hymenobacter koreensis</name>
    <dbReference type="NCBI Taxonomy" id="1084523"/>
    <lineage>
        <taxon>Bacteria</taxon>
        <taxon>Pseudomonadati</taxon>
        <taxon>Bacteroidota</taxon>
        <taxon>Cytophagia</taxon>
        <taxon>Cytophagales</taxon>
        <taxon>Hymenobacteraceae</taxon>
        <taxon>Hymenobacter</taxon>
    </lineage>
</organism>
<protein>
    <submittedName>
        <fullName evidence="5">ABC transporter ATP-binding protein</fullName>
    </submittedName>
</protein>
<keyword evidence="3 5" id="KW-0067">ATP-binding</keyword>
<evidence type="ECO:0000256" key="3">
    <source>
        <dbReference type="ARBA" id="ARBA00022840"/>
    </source>
</evidence>
<dbReference type="InterPro" id="IPR003439">
    <property type="entry name" value="ABC_transporter-like_ATP-bd"/>
</dbReference>
<dbReference type="GO" id="GO:0005524">
    <property type="term" value="F:ATP binding"/>
    <property type="evidence" value="ECO:0007669"/>
    <property type="project" value="UniProtKB-KW"/>
</dbReference>
<dbReference type="InterPro" id="IPR027417">
    <property type="entry name" value="P-loop_NTPase"/>
</dbReference>
<dbReference type="CDD" id="cd03230">
    <property type="entry name" value="ABC_DR_subfamily_A"/>
    <property type="match status" value="1"/>
</dbReference>
<gene>
    <name evidence="5" type="ORF">GCM10023186_25360</name>
</gene>
<dbReference type="Proteomes" id="UP001500454">
    <property type="component" value="Unassembled WGS sequence"/>
</dbReference>
<dbReference type="InterPro" id="IPR051782">
    <property type="entry name" value="ABC_Transporter_VariousFunc"/>
</dbReference>
<evidence type="ECO:0000259" key="4">
    <source>
        <dbReference type="PROSITE" id="PS50893"/>
    </source>
</evidence>
<name>A0ABP8J2F1_9BACT</name>
<dbReference type="SUPFAM" id="SSF52540">
    <property type="entry name" value="P-loop containing nucleoside triphosphate hydrolases"/>
    <property type="match status" value="1"/>
</dbReference>
<accession>A0ABP8J2F1</accession>
<evidence type="ECO:0000313" key="6">
    <source>
        <dbReference type="Proteomes" id="UP001500454"/>
    </source>
</evidence>
<dbReference type="PANTHER" id="PTHR42939:SF1">
    <property type="entry name" value="ABC TRANSPORTER ATP-BINDING PROTEIN ALBC-RELATED"/>
    <property type="match status" value="1"/>
</dbReference>
<evidence type="ECO:0000256" key="1">
    <source>
        <dbReference type="ARBA" id="ARBA00022448"/>
    </source>
</evidence>
<dbReference type="EMBL" id="BAABHA010000008">
    <property type="protein sequence ID" value="GAA4383830.1"/>
    <property type="molecule type" value="Genomic_DNA"/>
</dbReference>
<dbReference type="Pfam" id="PF00005">
    <property type="entry name" value="ABC_tran"/>
    <property type="match status" value="1"/>
</dbReference>
<dbReference type="SMART" id="SM00382">
    <property type="entry name" value="AAA"/>
    <property type="match status" value="1"/>
</dbReference>
<comment type="caution">
    <text evidence="5">The sequence shown here is derived from an EMBL/GenBank/DDBJ whole genome shotgun (WGS) entry which is preliminary data.</text>
</comment>
<evidence type="ECO:0000313" key="5">
    <source>
        <dbReference type="EMBL" id="GAA4383830.1"/>
    </source>
</evidence>
<evidence type="ECO:0000256" key="2">
    <source>
        <dbReference type="ARBA" id="ARBA00022741"/>
    </source>
</evidence>
<dbReference type="InterPro" id="IPR003593">
    <property type="entry name" value="AAA+_ATPase"/>
</dbReference>
<keyword evidence="6" id="KW-1185">Reference proteome</keyword>
<keyword evidence="1" id="KW-0813">Transport</keyword>
<dbReference type="RefSeq" id="WP_345224735.1">
    <property type="nucleotide sequence ID" value="NZ_BAABHA010000008.1"/>
</dbReference>
<dbReference type="PROSITE" id="PS50893">
    <property type="entry name" value="ABC_TRANSPORTER_2"/>
    <property type="match status" value="1"/>
</dbReference>
<dbReference type="PANTHER" id="PTHR42939">
    <property type="entry name" value="ABC TRANSPORTER ATP-BINDING PROTEIN ALBC-RELATED"/>
    <property type="match status" value="1"/>
</dbReference>
<keyword evidence="2" id="KW-0547">Nucleotide-binding</keyword>